<dbReference type="KEGG" id="cep:Cri9333_3012"/>
<dbReference type="Pfam" id="PF03330">
    <property type="entry name" value="DPBB_1"/>
    <property type="match status" value="1"/>
</dbReference>
<dbReference type="InterPro" id="IPR009009">
    <property type="entry name" value="RlpA-like_DPBB"/>
</dbReference>
<dbReference type="InterPro" id="IPR036908">
    <property type="entry name" value="RlpA-like_sf"/>
</dbReference>
<keyword evidence="7" id="KW-1185">Reference proteome</keyword>
<evidence type="ECO:0000313" key="6">
    <source>
        <dbReference type="EMBL" id="AFZ13851.1"/>
    </source>
</evidence>
<keyword evidence="2 3" id="KW-0961">Cell wall biogenesis/degradation</keyword>
<proteinExistence type="inferred from homology"/>
<evidence type="ECO:0000259" key="5">
    <source>
        <dbReference type="Pfam" id="PF03330"/>
    </source>
</evidence>
<evidence type="ECO:0000313" key="7">
    <source>
        <dbReference type="Proteomes" id="UP000010472"/>
    </source>
</evidence>
<dbReference type="AlphaFoldDB" id="K9W0V4"/>
<dbReference type="PANTHER" id="PTHR34183:SF8">
    <property type="entry name" value="ENDOLYTIC PEPTIDOGLYCAN TRANSGLYCOSYLASE RLPA-RELATED"/>
    <property type="match status" value="1"/>
</dbReference>
<comment type="function">
    <text evidence="3">Lytic transglycosylase with a strong preference for naked glycan strands that lack stem peptides.</text>
</comment>
<dbReference type="Proteomes" id="UP000010472">
    <property type="component" value="Chromosome"/>
</dbReference>
<dbReference type="PATRIC" id="fig|1173022.3.peg.3260"/>
<gene>
    <name evidence="3" type="primary">rlpA</name>
    <name evidence="6" type="ORF">Cri9333_3012</name>
</gene>
<dbReference type="Gene3D" id="2.40.40.10">
    <property type="entry name" value="RlpA-like domain"/>
    <property type="match status" value="1"/>
</dbReference>
<sequence length="307" mass="33312" precursor="true">MNQKFLYIVAAILATFLGTATPSQAQSQLFKSSNSKSSQSISATANESIIQIVPHEFSGYQAATLYLRETPLLMFLGSRPIDEVALASQQRLEQTDPQDDPIWRAQQVAAKLSQLSRNNLNKSAIAVILDPTCNCYTIKVNSQALVQINGSARLPNTTNNLAEDALEIASQLRRLLTDTTVVEIPVHTPPQPSQAAVGSVIRSQIQGIASWYGPGFHGRRSANGERYNQNALTAAHRSLPFGTQVQVTNLNNNRSVIVRINDRGPFIRGRVIDLSAAAARTIGITQTGVAPVRIDVLDLQQTTASNN</sequence>
<dbReference type="GO" id="GO:0008932">
    <property type="term" value="F:lytic endotransglycosylase activity"/>
    <property type="evidence" value="ECO:0007669"/>
    <property type="project" value="UniProtKB-UniRule"/>
</dbReference>
<dbReference type="PANTHER" id="PTHR34183">
    <property type="entry name" value="ENDOLYTIC PEPTIDOGLYCAN TRANSGLYCOSYLASE RLPA"/>
    <property type="match status" value="1"/>
</dbReference>
<name>K9W0V4_9CYAN</name>
<dbReference type="SUPFAM" id="SSF50685">
    <property type="entry name" value="Barwin-like endoglucanases"/>
    <property type="match status" value="1"/>
</dbReference>
<evidence type="ECO:0000256" key="3">
    <source>
        <dbReference type="HAMAP-Rule" id="MF_02071"/>
    </source>
</evidence>
<evidence type="ECO:0000256" key="2">
    <source>
        <dbReference type="ARBA" id="ARBA00023316"/>
    </source>
</evidence>
<dbReference type="STRING" id="1173022.Cri9333_3012"/>
<keyword evidence="1 3" id="KW-0456">Lyase</keyword>
<dbReference type="EC" id="4.2.2.-" evidence="3"/>
<dbReference type="RefSeq" id="WP_015203959.1">
    <property type="nucleotide sequence ID" value="NC_019753.1"/>
</dbReference>
<dbReference type="eggNOG" id="COG0797">
    <property type="taxonomic scope" value="Bacteria"/>
</dbReference>
<keyword evidence="6" id="KW-0449">Lipoprotein</keyword>
<dbReference type="NCBIfam" id="TIGR00413">
    <property type="entry name" value="rlpA"/>
    <property type="match status" value="1"/>
</dbReference>
<evidence type="ECO:0000256" key="1">
    <source>
        <dbReference type="ARBA" id="ARBA00023239"/>
    </source>
</evidence>
<accession>K9W0V4</accession>
<protein>
    <recommendedName>
        <fullName evidence="3">Probable endolytic peptidoglycan transglycosylase RlpA</fullName>
        <ecNumber evidence="3">4.2.2.-</ecNumber>
    </recommendedName>
</protein>
<reference evidence="6 7" key="1">
    <citation type="submission" date="2012-06" db="EMBL/GenBank/DDBJ databases">
        <title>Finished chromosome of genome of Crinalium epipsammum PCC 9333.</title>
        <authorList>
            <consortium name="US DOE Joint Genome Institute"/>
            <person name="Gugger M."/>
            <person name="Coursin T."/>
            <person name="Rippka R."/>
            <person name="Tandeau De Marsac N."/>
            <person name="Huntemann M."/>
            <person name="Wei C.-L."/>
            <person name="Han J."/>
            <person name="Detter J.C."/>
            <person name="Han C."/>
            <person name="Tapia R."/>
            <person name="Davenport K."/>
            <person name="Daligault H."/>
            <person name="Erkkila T."/>
            <person name="Gu W."/>
            <person name="Munk A.C.C."/>
            <person name="Teshima H."/>
            <person name="Xu Y."/>
            <person name="Chain P."/>
            <person name="Chen A."/>
            <person name="Krypides N."/>
            <person name="Mavromatis K."/>
            <person name="Markowitz V."/>
            <person name="Szeto E."/>
            <person name="Ivanova N."/>
            <person name="Mikhailova N."/>
            <person name="Ovchinnikova G."/>
            <person name="Pagani I."/>
            <person name="Pati A."/>
            <person name="Goodwin L."/>
            <person name="Peters L."/>
            <person name="Pitluck S."/>
            <person name="Woyke T."/>
            <person name="Kerfeld C."/>
        </authorList>
    </citation>
    <scope>NUCLEOTIDE SEQUENCE [LARGE SCALE GENOMIC DNA]</scope>
    <source>
        <strain evidence="6 7">PCC 9333</strain>
    </source>
</reference>
<dbReference type="InterPro" id="IPR034718">
    <property type="entry name" value="RlpA"/>
</dbReference>
<evidence type="ECO:0000256" key="4">
    <source>
        <dbReference type="RuleBase" id="RU003495"/>
    </source>
</evidence>
<organism evidence="6 7">
    <name type="scientific">Crinalium epipsammum PCC 9333</name>
    <dbReference type="NCBI Taxonomy" id="1173022"/>
    <lineage>
        <taxon>Bacteria</taxon>
        <taxon>Bacillati</taxon>
        <taxon>Cyanobacteriota</taxon>
        <taxon>Cyanophyceae</taxon>
        <taxon>Gomontiellales</taxon>
        <taxon>Gomontiellaceae</taxon>
        <taxon>Crinalium</taxon>
    </lineage>
</organism>
<dbReference type="CDD" id="cd22268">
    <property type="entry name" value="DPBB_RlpA-like"/>
    <property type="match status" value="1"/>
</dbReference>
<feature type="signal peptide" evidence="3">
    <location>
        <begin position="1"/>
        <end position="25"/>
    </location>
</feature>
<keyword evidence="3" id="KW-0732">Signal</keyword>
<comment type="similarity">
    <text evidence="3 4">Belongs to the RlpA family.</text>
</comment>
<dbReference type="HAMAP" id="MF_02071">
    <property type="entry name" value="RlpA"/>
    <property type="match status" value="1"/>
</dbReference>
<dbReference type="OrthoDB" id="9779128at2"/>
<feature type="chain" id="PRO_5009992181" description="Probable endolytic peptidoglycan transglycosylase RlpA" evidence="3">
    <location>
        <begin position="26"/>
        <end position="307"/>
    </location>
</feature>
<dbReference type="InterPro" id="IPR012997">
    <property type="entry name" value="RplA"/>
</dbReference>
<dbReference type="EMBL" id="CP003620">
    <property type="protein sequence ID" value="AFZ13851.1"/>
    <property type="molecule type" value="Genomic_DNA"/>
</dbReference>
<dbReference type="GO" id="GO:0071555">
    <property type="term" value="P:cell wall organization"/>
    <property type="evidence" value="ECO:0007669"/>
    <property type="project" value="UniProtKB-KW"/>
</dbReference>
<feature type="domain" description="RlpA-like protein double-psi beta-barrel" evidence="5">
    <location>
        <begin position="206"/>
        <end position="294"/>
    </location>
</feature>
<dbReference type="GO" id="GO:0000270">
    <property type="term" value="P:peptidoglycan metabolic process"/>
    <property type="evidence" value="ECO:0007669"/>
    <property type="project" value="UniProtKB-UniRule"/>
</dbReference>
<dbReference type="HOGENOM" id="CLU_042923_0_0_3"/>